<dbReference type="GO" id="GO:0000972">
    <property type="term" value="P:transcription-dependent tethering of RNA polymerase II gene DNA at nuclear periphery"/>
    <property type="evidence" value="ECO:0007669"/>
    <property type="project" value="TreeGrafter"/>
</dbReference>
<reference evidence="6" key="1">
    <citation type="submission" date="2022-11" db="UniProtKB">
        <authorList>
            <consortium name="WormBaseParasite"/>
        </authorList>
    </citation>
    <scope>IDENTIFICATION</scope>
</reference>
<accession>A0A915ELW5</accession>
<dbReference type="Gene3D" id="1.20.58.1380">
    <property type="match status" value="1"/>
</dbReference>
<dbReference type="Gene3D" id="2.130.10.10">
    <property type="entry name" value="YVTN repeat-like/Quinoprotein amine dehydrogenase"/>
    <property type="match status" value="1"/>
</dbReference>
<proteinExistence type="inferred from homology"/>
<evidence type="ECO:0000256" key="4">
    <source>
        <dbReference type="ARBA" id="ARBA00023242"/>
    </source>
</evidence>
<dbReference type="GO" id="GO:0006606">
    <property type="term" value="P:protein import into nucleus"/>
    <property type="evidence" value="ECO:0007669"/>
    <property type="project" value="TreeGrafter"/>
</dbReference>
<evidence type="ECO:0000256" key="3">
    <source>
        <dbReference type="ARBA" id="ARBA00022448"/>
    </source>
</evidence>
<comment type="subcellular location">
    <subcellularLocation>
        <location evidence="1">Nucleus</location>
    </subcellularLocation>
</comment>
<keyword evidence="4" id="KW-0539">Nucleus</keyword>
<dbReference type="WBParaSite" id="jg8152">
    <property type="protein sequence ID" value="jg8152"/>
    <property type="gene ID" value="jg8152"/>
</dbReference>
<evidence type="ECO:0000256" key="2">
    <source>
        <dbReference type="ARBA" id="ARBA00005569"/>
    </source>
</evidence>
<dbReference type="GO" id="GO:0031080">
    <property type="term" value="C:nuclear pore outer ring"/>
    <property type="evidence" value="ECO:0007669"/>
    <property type="project" value="TreeGrafter"/>
</dbReference>
<keyword evidence="3" id="KW-0813">Transport</keyword>
<evidence type="ECO:0000313" key="6">
    <source>
        <dbReference type="WBParaSite" id="jg8152"/>
    </source>
</evidence>
<keyword evidence="5" id="KW-1185">Reference proteome</keyword>
<dbReference type="PANTHER" id="PTHR13405:SF11">
    <property type="entry name" value="NUCLEAR PORE COMPLEX PROTEIN NUP133"/>
    <property type="match status" value="1"/>
</dbReference>
<organism evidence="5 6">
    <name type="scientific">Ditylenchus dipsaci</name>
    <dbReference type="NCBI Taxonomy" id="166011"/>
    <lineage>
        <taxon>Eukaryota</taxon>
        <taxon>Metazoa</taxon>
        <taxon>Ecdysozoa</taxon>
        <taxon>Nematoda</taxon>
        <taxon>Chromadorea</taxon>
        <taxon>Rhabditida</taxon>
        <taxon>Tylenchina</taxon>
        <taxon>Tylenchomorpha</taxon>
        <taxon>Sphaerularioidea</taxon>
        <taxon>Anguinidae</taxon>
        <taxon>Anguininae</taxon>
        <taxon>Ditylenchus</taxon>
    </lineage>
</organism>
<dbReference type="InterPro" id="IPR037624">
    <property type="entry name" value="Nup133-like"/>
</dbReference>
<dbReference type="GO" id="GO:0017056">
    <property type="term" value="F:structural constituent of nuclear pore"/>
    <property type="evidence" value="ECO:0007669"/>
    <property type="project" value="InterPro"/>
</dbReference>
<evidence type="ECO:0000256" key="1">
    <source>
        <dbReference type="ARBA" id="ARBA00004123"/>
    </source>
</evidence>
<dbReference type="GO" id="GO:0016973">
    <property type="term" value="P:poly(A)+ mRNA export from nucleus"/>
    <property type="evidence" value="ECO:0007669"/>
    <property type="project" value="TreeGrafter"/>
</dbReference>
<dbReference type="Proteomes" id="UP000887574">
    <property type="component" value="Unplaced"/>
</dbReference>
<name>A0A915ELW5_9BILA</name>
<evidence type="ECO:0000313" key="5">
    <source>
        <dbReference type="Proteomes" id="UP000887574"/>
    </source>
</evidence>
<dbReference type="PANTHER" id="PTHR13405">
    <property type="entry name" value="NUCLEAR PORE COMPLEX PROTEIN NUP133"/>
    <property type="match status" value="1"/>
</dbReference>
<dbReference type="InterPro" id="IPR015943">
    <property type="entry name" value="WD40/YVTN_repeat-like_dom_sf"/>
</dbReference>
<protein>
    <submittedName>
        <fullName evidence="6">Nucleoporin Nup133/Nup155-like C-terminal domain-containing protein</fullName>
    </submittedName>
</protein>
<dbReference type="SUPFAM" id="SSF117289">
    <property type="entry name" value="Nucleoporin domain"/>
    <property type="match status" value="1"/>
</dbReference>
<dbReference type="AlphaFoldDB" id="A0A915ELW5"/>
<sequence>MQSGGTNPVVKEITILDVAVYCKGILVLIAAVKHGQVELFLGYLEDKREPSSIFEVLVPILLPESMAELDSRKLSKCQILVPNSYECVVVLPKSLILIRHPTTQNVHAAILENIDDVLLGASCVNGLCHVVLKESGVCALRRLPKAFDLSFWERYGDGLESLISEPFSDDLFKQAFAVFCSKDLADSQDMVNELLKKTDINYSELAVELIKYFSDRIPLDDPRWSSEGLFLKDQRPWLEEHSKSKNLPLIVEHLDDKLSHYRMFVLFLQHFKLIDKLDRPVESMYSRSGLALLAEYGEKIFLMMLCAKWLSENSTPIISQSFKALASEFIRRFNHPENEYLTHFDHVFNEVSCFHELIPAVVKSSEKELKELNQNSDNYERVITEVSAFLGVLAEGIIGIREQDWSLQVPKTIPTWLNHSHFLIYFIRHLNAVLDFMANKYGDNDISFDSPLILEQSVRLARFVLSQQTRWQRDNSKIIAKYCEIGKVEVALNLAEEFQDFTMLIEYCHKNLNEKECQRTLDAYKKKYSVDDFDLFLYEYYREKGMVNYLLAEKGNRVNDFLSAHESINWIKNVENCEYSKARKTLKAMAYETRDAAKKLTELSLCKLCVLCEDKVDVAELADLSENIRALSQSGE</sequence>
<comment type="similarity">
    <text evidence="2">Belongs to the nucleoporin Nup133 family.</text>
</comment>